<dbReference type="PANTHER" id="PTHR43427:SF6">
    <property type="entry name" value="CHLORIDE CHANNEL PROTEIN CLC-E"/>
    <property type="match status" value="1"/>
</dbReference>
<evidence type="ECO:0000256" key="9">
    <source>
        <dbReference type="ARBA" id="ARBA00023303"/>
    </source>
</evidence>
<feature type="transmembrane region" description="Helical" evidence="11">
    <location>
        <begin position="364"/>
        <end position="387"/>
    </location>
</feature>
<evidence type="ECO:0000256" key="11">
    <source>
        <dbReference type="SAM" id="Phobius"/>
    </source>
</evidence>
<keyword evidence="13" id="KW-1185">Reference proteome</keyword>
<evidence type="ECO:0000256" key="4">
    <source>
        <dbReference type="ARBA" id="ARBA00022989"/>
    </source>
</evidence>
<evidence type="ECO:0000256" key="1">
    <source>
        <dbReference type="ARBA" id="ARBA00004141"/>
    </source>
</evidence>
<feature type="transmembrane region" description="Helical" evidence="11">
    <location>
        <begin position="23"/>
        <end position="39"/>
    </location>
</feature>
<evidence type="ECO:0000313" key="12">
    <source>
        <dbReference type="EMBL" id="MET1489983.1"/>
    </source>
</evidence>
<comment type="subcellular location">
    <subcellularLocation>
        <location evidence="1">Membrane</location>
        <topology evidence="1">Multi-pass membrane protein</topology>
    </subcellularLocation>
</comment>
<evidence type="ECO:0000256" key="2">
    <source>
        <dbReference type="ARBA" id="ARBA00022448"/>
    </source>
</evidence>
<feature type="transmembrane region" description="Helical" evidence="11">
    <location>
        <begin position="234"/>
        <end position="256"/>
    </location>
</feature>
<keyword evidence="4 11" id="KW-1133">Transmembrane helix</keyword>
<keyword evidence="3 11" id="KW-0812">Transmembrane</keyword>
<gene>
    <name evidence="12" type="ORF">ABVT11_09105</name>
</gene>
<evidence type="ECO:0000256" key="3">
    <source>
        <dbReference type="ARBA" id="ARBA00022692"/>
    </source>
</evidence>
<keyword evidence="8" id="KW-0868">Chloride</keyword>
<accession>A0ABV2CQ85</accession>
<feature type="transmembrane region" description="Helical" evidence="11">
    <location>
        <begin position="276"/>
        <end position="296"/>
    </location>
</feature>
<evidence type="ECO:0000313" key="13">
    <source>
        <dbReference type="Proteomes" id="UP001548590"/>
    </source>
</evidence>
<protein>
    <submittedName>
        <fullName evidence="12">Chloride channel protein</fullName>
    </submittedName>
</protein>
<organism evidence="12 13">
    <name type="scientific">Uliginosibacterium paludis</name>
    <dbReference type="NCBI Taxonomy" id="1615952"/>
    <lineage>
        <taxon>Bacteria</taxon>
        <taxon>Pseudomonadati</taxon>
        <taxon>Pseudomonadota</taxon>
        <taxon>Betaproteobacteria</taxon>
        <taxon>Rhodocyclales</taxon>
        <taxon>Zoogloeaceae</taxon>
        <taxon>Uliginosibacterium</taxon>
    </lineage>
</organism>
<keyword evidence="6 11" id="KW-0472">Membrane</keyword>
<comment type="caution">
    <text evidence="12">The sequence shown here is derived from an EMBL/GenBank/DDBJ whole genome shotgun (WGS) entry which is preliminary data.</text>
</comment>
<feature type="transmembrane region" description="Helical" evidence="11">
    <location>
        <begin position="399"/>
        <end position="417"/>
    </location>
</feature>
<dbReference type="InterPro" id="IPR050368">
    <property type="entry name" value="ClC-type_chloride_channel"/>
</dbReference>
<dbReference type="EMBL" id="JBEWLZ010000004">
    <property type="protein sequence ID" value="MET1489983.1"/>
    <property type="molecule type" value="Genomic_DNA"/>
</dbReference>
<feature type="transmembrane region" description="Helical" evidence="11">
    <location>
        <begin position="59"/>
        <end position="76"/>
    </location>
</feature>
<reference evidence="12 13" key="1">
    <citation type="submission" date="2024-07" db="EMBL/GenBank/DDBJ databases">
        <title>Uliginosibacterium paludis KCTC:42655.</title>
        <authorList>
            <person name="Kim M.K."/>
        </authorList>
    </citation>
    <scope>NUCLEOTIDE SEQUENCE [LARGE SCALE GENOMIC DNA]</scope>
    <source>
        <strain evidence="12 13">KCTC 42655</strain>
    </source>
</reference>
<feature type="region of interest" description="Disordered" evidence="10">
    <location>
        <begin position="432"/>
        <end position="456"/>
    </location>
</feature>
<dbReference type="InterPro" id="IPR014743">
    <property type="entry name" value="Cl-channel_core"/>
</dbReference>
<proteinExistence type="predicted"/>
<feature type="transmembrane region" description="Helical" evidence="11">
    <location>
        <begin position="162"/>
        <end position="186"/>
    </location>
</feature>
<keyword evidence="2" id="KW-0813">Transport</keyword>
<dbReference type="PRINTS" id="PR00762">
    <property type="entry name" value="CLCHANNEL"/>
</dbReference>
<evidence type="ECO:0000256" key="8">
    <source>
        <dbReference type="ARBA" id="ARBA00023214"/>
    </source>
</evidence>
<evidence type="ECO:0000256" key="6">
    <source>
        <dbReference type="ARBA" id="ARBA00023136"/>
    </source>
</evidence>
<evidence type="ECO:0000256" key="10">
    <source>
        <dbReference type="SAM" id="MobiDB-lite"/>
    </source>
</evidence>
<dbReference type="CDD" id="cd01034">
    <property type="entry name" value="EriC_like"/>
    <property type="match status" value="1"/>
</dbReference>
<keyword evidence="7" id="KW-0869">Chloride channel</keyword>
<dbReference type="RefSeq" id="WP_345923367.1">
    <property type="nucleotide sequence ID" value="NZ_JBDIVF010000001.1"/>
</dbReference>
<dbReference type="Gene3D" id="1.10.3080.10">
    <property type="entry name" value="Clc chloride channel"/>
    <property type="match status" value="1"/>
</dbReference>
<evidence type="ECO:0000256" key="7">
    <source>
        <dbReference type="ARBA" id="ARBA00023173"/>
    </source>
</evidence>
<dbReference type="PANTHER" id="PTHR43427">
    <property type="entry name" value="CHLORIDE CHANNEL PROTEIN CLC-E"/>
    <property type="match status" value="1"/>
</dbReference>
<feature type="transmembrane region" description="Helical" evidence="11">
    <location>
        <begin position="198"/>
        <end position="222"/>
    </location>
</feature>
<evidence type="ECO:0000256" key="5">
    <source>
        <dbReference type="ARBA" id="ARBA00023065"/>
    </source>
</evidence>
<keyword evidence="9" id="KW-0407">Ion channel</keyword>
<sequence length="456" mass="48793">MRQIYESLHQHGLTDRNAWRERAVIWLAAALTGLVVVLFSRLTEHAIAFFTRVSEVSHWIPLLMCPLAGVVIAWLTRRHFTGAEGSGIPQVICALKEELPDRQLGLYVSLRIAFGKIALGVAGVAAGFSTGREGPSVQVGASVMHFFGRFLPEHAQRYSRHLILAGGAAGIAAAFNTPLAGIVFAIEELGRRFEEKTNGVLISAIVLAGLISISIQGNYIYFGRLAVSSADYRILWPVLVCAVVCGAAGGLFSRMLIKGARPDNSRLGLWRRAHPFLWAGFCGLMVALLGLVSNGASHGSGYLVTHDTLVGSMNMAWYYAPVKFMATVFSFLSGIPGGIFAPSLAVGVGIGANLHGLLTDVSTVSVYALCMAGFLAAVTQAPLTSFIIVMEMIDGHEMVISLMAVSMLASLVSRMFGRPLYSALADFQLERARPSQATTTTPAPDETAESRQPPAS</sequence>
<keyword evidence="5" id="KW-0406">Ion transport</keyword>
<dbReference type="Proteomes" id="UP001548590">
    <property type="component" value="Unassembled WGS sequence"/>
</dbReference>
<name>A0ABV2CQ85_9RHOO</name>
<dbReference type="InterPro" id="IPR001807">
    <property type="entry name" value="ClC"/>
</dbReference>
<feature type="transmembrane region" description="Helical" evidence="11">
    <location>
        <begin position="316"/>
        <end position="332"/>
    </location>
</feature>
<dbReference type="SUPFAM" id="SSF81340">
    <property type="entry name" value="Clc chloride channel"/>
    <property type="match status" value="1"/>
</dbReference>
<dbReference type="Pfam" id="PF00654">
    <property type="entry name" value="Voltage_CLC"/>
    <property type="match status" value="1"/>
</dbReference>